<sequence length="370" mass="42143">MKAFPTRLIESLLNEKKILMVIGKAGTGKTTLIKDLAKRIKEDKNKEVCICALSGRSSDQVGGSTISYLEKHGISNLTEYIFVDEAFTLDLFKFNSIIKLLNNNGKNIKLLLVGDPEQNPPPQGFEIIRNVVYPILCEYGCVIEGVQTYRFKSEIKKALVLVIPVSFLNKETISSYLREILPILEEKKMSWFVTSTLHWKDVGTVELNKIVKEVLGKENPKDFEVGDRVIFRRNLTINGIVVERTGYEGIVEEVSEDGKTLIVKGLKSGESLSVKRSEVVLGYVFESYNTQGREADCIISFIPCVKNIEELKRKLKVALTRARLKTFMFVPKKLYEDSLRELLLSIKEIEIKEIKNFHNFKKEVKEITKI</sequence>
<organism evidence="2 3">
    <name type="scientific">Thermodesulfobacterium geofontis</name>
    <dbReference type="NCBI Taxonomy" id="1295609"/>
    <lineage>
        <taxon>Bacteria</taxon>
        <taxon>Pseudomonadati</taxon>
        <taxon>Thermodesulfobacteriota</taxon>
        <taxon>Thermodesulfobacteria</taxon>
        <taxon>Thermodesulfobacteriales</taxon>
        <taxon>Thermodesulfobacteriaceae</taxon>
        <taxon>Thermodesulfobacterium</taxon>
    </lineage>
</organism>
<dbReference type="Gene3D" id="3.40.50.300">
    <property type="entry name" value="P-loop containing nucleotide triphosphate hydrolases"/>
    <property type="match status" value="2"/>
</dbReference>
<dbReference type="SUPFAM" id="SSF52540">
    <property type="entry name" value="P-loop containing nucleoside triphosphate hydrolases"/>
    <property type="match status" value="2"/>
</dbReference>
<comment type="caution">
    <text evidence="2">The sequence shown here is derived from an EMBL/GenBank/DDBJ whole genome shotgun (WGS) entry which is preliminary data.</text>
</comment>
<feature type="domain" description="AAA+ ATPase" evidence="1">
    <location>
        <begin position="15"/>
        <end position="138"/>
    </location>
</feature>
<dbReference type="InterPro" id="IPR027417">
    <property type="entry name" value="P-loop_NTPase"/>
</dbReference>
<evidence type="ECO:0000259" key="1">
    <source>
        <dbReference type="SMART" id="SM00382"/>
    </source>
</evidence>
<name>A0A2N7QF74_9BACT</name>
<protein>
    <recommendedName>
        <fullName evidence="1">AAA+ ATPase domain-containing protein</fullName>
    </recommendedName>
</protein>
<evidence type="ECO:0000313" key="3">
    <source>
        <dbReference type="Proteomes" id="UP000235619"/>
    </source>
</evidence>
<dbReference type="SMART" id="SM00382">
    <property type="entry name" value="AAA"/>
    <property type="match status" value="1"/>
</dbReference>
<dbReference type="Proteomes" id="UP000235619">
    <property type="component" value="Unassembled WGS sequence"/>
</dbReference>
<proteinExistence type="predicted"/>
<dbReference type="Gene3D" id="2.30.30.940">
    <property type="match status" value="1"/>
</dbReference>
<dbReference type="AlphaFoldDB" id="A0A2N7QF74"/>
<dbReference type="EMBL" id="PNJD01000181">
    <property type="protein sequence ID" value="PMP97449.1"/>
    <property type="molecule type" value="Genomic_DNA"/>
</dbReference>
<gene>
    <name evidence="2" type="ORF">C0169_03015</name>
</gene>
<evidence type="ECO:0000313" key="2">
    <source>
        <dbReference type="EMBL" id="PMP97449.1"/>
    </source>
</evidence>
<dbReference type="Pfam" id="PF13604">
    <property type="entry name" value="AAA_30"/>
    <property type="match status" value="1"/>
</dbReference>
<reference evidence="2 3" key="1">
    <citation type="submission" date="2018-01" db="EMBL/GenBank/DDBJ databases">
        <title>Metagenomic assembled genomes from two thermal pools in the Uzon Caldera, Kamchatka, Russia.</title>
        <authorList>
            <person name="Wilkins L."/>
            <person name="Ettinger C."/>
        </authorList>
    </citation>
    <scope>NUCLEOTIDE SEQUENCE [LARGE SCALE GENOMIC DNA]</scope>
    <source>
        <strain evidence="2">ARK-04</strain>
    </source>
</reference>
<accession>A0A2N7QF74</accession>
<dbReference type="InterPro" id="IPR003593">
    <property type="entry name" value="AAA+_ATPase"/>
</dbReference>